<dbReference type="AlphaFoldDB" id="A0A0F9EZB6"/>
<gene>
    <name evidence="1" type="ORF">LCGC14_2093740</name>
</gene>
<protein>
    <submittedName>
        <fullName evidence="1">Uncharacterized protein</fullName>
    </submittedName>
</protein>
<evidence type="ECO:0000313" key="1">
    <source>
        <dbReference type="EMBL" id="KKL71556.1"/>
    </source>
</evidence>
<name>A0A0F9EZB6_9ZZZZ</name>
<dbReference type="EMBL" id="LAZR01025555">
    <property type="protein sequence ID" value="KKL71556.1"/>
    <property type="molecule type" value="Genomic_DNA"/>
</dbReference>
<accession>A0A0F9EZB6</accession>
<proteinExistence type="predicted"/>
<sequence>MGLAKNFCRKHDFVSCRLSAMDFAEERKKKNEDLERAIITVFSYWVAASGRSAKRTLLARERKLKIRQRLVEQLGPMDERLNIILYGIDGCLSSSYHTEGGYTDIELICRNRSKLEAFAERTNGYNMDKVHPILRNGTGD</sequence>
<organism evidence="1">
    <name type="scientific">marine sediment metagenome</name>
    <dbReference type="NCBI Taxonomy" id="412755"/>
    <lineage>
        <taxon>unclassified sequences</taxon>
        <taxon>metagenomes</taxon>
        <taxon>ecological metagenomes</taxon>
    </lineage>
</organism>
<comment type="caution">
    <text evidence="1">The sequence shown here is derived from an EMBL/GenBank/DDBJ whole genome shotgun (WGS) entry which is preliminary data.</text>
</comment>
<reference evidence="1" key="1">
    <citation type="journal article" date="2015" name="Nature">
        <title>Complex archaea that bridge the gap between prokaryotes and eukaryotes.</title>
        <authorList>
            <person name="Spang A."/>
            <person name="Saw J.H."/>
            <person name="Jorgensen S.L."/>
            <person name="Zaremba-Niedzwiedzka K."/>
            <person name="Martijn J."/>
            <person name="Lind A.E."/>
            <person name="van Eijk R."/>
            <person name="Schleper C."/>
            <person name="Guy L."/>
            <person name="Ettema T.J."/>
        </authorList>
    </citation>
    <scope>NUCLEOTIDE SEQUENCE</scope>
</reference>